<comment type="caution">
    <text evidence="2">The sequence shown here is derived from an EMBL/GenBank/DDBJ whole genome shotgun (WGS) entry which is preliminary data.</text>
</comment>
<dbReference type="PIRSF" id="PIRSF011386">
    <property type="entry name" value="FixH"/>
    <property type="match status" value="1"/>
</dbReference>
<evidence type="ECO:0000256" key="1">
    <source>
        <dbReference type="SAM" id="Phobius"/>
    </source>
</evidence>
<name>A0ABV8REU7_9SPHN</name>
<keyword evidence="1" id="KW-1133">Transmembrane helix</keyword>
<evidence type="ECO:0000313" key="2">
    <source>
        <dbReference type="EMBL" id="MFC4291867.1"/>
    </source>
</evidence>
<dbReference type="InterPro" id="IPR018037">
    <property type="entry name" value="FixH_proteobacterial"/>
</dbReference>
<evidence type="ECO:0000313" key="3">
    <source>
        <dbReference type="Proteomes" id="UP001595887"/>
    </source>
</evidence>
<dbReference type="RefSeq" id="WP_381422091.1">
    <property type="nucleotide sequence ID" value="NZ_JBHSDH010000013.1"/>
</dbReference>
<dbReference type="InterPro" id="IPR008620">
    <property type="entry name" value="FixH"/>
</dbReference>
<dbReference type="Pfam" id="PF05751">
    <property type="entry name" value="FixH"/>
    <property type="match status" value="1"/>
</dbReference>
<proteinExistence type="predicted"/>
<dbReference type="EMBL" id="JBHSDH010000013">
    <property type="protein sequence ID" value="MFC4291867.1"/>
    <property type="molecule type" value="Genomic_DNA"/>
</dbReference>
<keyword evidence="1" id="KW-0472">Membrane</keyword>
<reference evidence="3" key="1">
    <citation type="journal article" date="2019" name="Int. J. Syst. Evol. Microbiol.">
        <title>The Global Catalogue of Microorganisms (GCM) 10K type strain sequencing project: providing services to taxonomists for standard genome sequencing and annotation.</title>
        <authorList>
            <consortium name="The Broad Institute Genomics Platform"/>
            <consortium name="The Broad Institute Genome Sequencing Center for Infectious Disease"/>
            <person name="Wu L."/>
            <person name="Ma J."/>
        </authorList>
    </citation>
    <scope>NUCLEOTIDE SEQUENCE [LARGE SCALE GENOMIC DNA]</scope>
    <source>
        <strain evidence="3">CECT 8531</strain>
    </source>
</reference>
<keyword evidence="1" id="KW-0812">Transmembrane</keyword>
<feature type="transmembrane region" description="Helical" evidence="1">
    <location>
        <begin position="21"/>
        <end position="41"/>
    </location>
</feature>
<dbReference type="Proteomes" id="UP001595887">
    <property type="component" value="Unassembled WGS sequence"/>
</dbReference>
<accession>A0ABV8REU7</accession>
<sequence>MTPKRSPTEIGRFNGRHMTMILIVFFGIIMAVNFTMARLAVTGFSGTVVDNSYVASQNFNSWLNAADAQEKLGWTVQVKRRVDGRLQVEVSDRSGPLSAAKLSAVAVHPLGQKQSVSIDFEPSTQGDFLSSRPLPLGRWQLALTITKAGQSAHILKDLR</sequence>
<keyword evidence="3" id="KW-1185">Reference proteome</keyword>
<protein>
    <submittedName>
        <fullName evidence="2">FixH family protein</fullName>
    </submittedName>
</protein>
<organism evidence="2 3">
    <name type="scientific">Sphingorhabdus arenilitoris</name>
    <dbReference type="NCBI Taxonomy" id="1490041"/>
    <lineage>
        <taxon>Bacteria</taxon>
        <taxon>Pseudomonadati</taxon>
        <taxon>Pseudomonadota</taxon>
        <taxon>Alphaproteobacteria</taxon>
        <taxon>Sphingomonadales</taxon>
        <taxon>Sphingomonadaceae</taxon>
        <taxon>Sphingorhabdus</taxon>
    </lineage>
</organism>
<gene>
    <name evidence="2" type="ORF">ACFOWX_05500</name>
</gene>